<organism evidence="2">
    <name type="scientific">Arundo donax</name>
    <name type="common">Giant reed</name>
    <name type="synonym">Donax arundinaceus</name>
    <dbReference type="NCBI Taxonomy" id="35708"/>
    <lineage>
        <taxon>Eukaryota</taxon>
        <taxon>Viridiplantae</taxon>
        <taxon>Streptophyta</taxon>
        <taxon>Embryophyta</taxon>
        <taxon>Tracheophyta</taxon>
        <taxon>Spermatophyta</taxon>
        <taxon>Magnoliopsida</taxon>
        <taxon>Liliopsida</taxon>
        <taxon>Poales</taxon>
        <taxon>Poaceae</taxon>
        <taxon>PACMAD clade</taxon>
        <taxon>Arundinoideae</taxon>
        <taxon>Arundineae</taxon>
        <taxon>Arundo</taxon>
    </lineage>
</organism>
<dbReference type="AlphaFoldDB" id="A0A0A9GTT9"/>
<evidence type="ECO:0000313" key="2">
    <source>
        <dbReference type="EMBL" id="JAE23978.1"/>
    </source>
</evidence>
<sequence length="40" mass="4619">MRLGPGHRGCRLPSRPRPPLRPRGTHRQQLHTAATYVFMI</sequence>
<feature type="compositionally biased region" description="Basic residues" evidence="1">
    <location>
        <begin position="18"/>
        <end position="27"/>
    </location>
</feature>
<evidence type="ECO:0000256" key="1">
    <source>
        <dbReference type="SAM" id="MobiDB-lite"/>
    </source>
</evidence>
<dbReference type="EMBL" id="GBRH01173918">
    <property type="protein sequence ID" value="JAE23978.1"/>
    <property type="molecule type" value="Transcribed_RNA"/>
</dbReference>
<proteinExistence type="predicted"/>
<reference evidence="2" key="2">
    <citation type="journal article" date="2015" name="Data Brief">
        <title>Shoot transcriptome of the giant reed, Arundo donax.</title>
        <authorList>
            <person name="Barrero R.A."/>
            <person name="Guerrero F.D."/>
            <person name="Moolhuijzen P."/>
            <person name="Goolsby J.A."/>
            <person name="Tidwell J."/>
            <person name="Bellgard S.E."/>
            <person name="Bellgard M.I."/>
        </authorList>
    </citation>
    <scope>NUCLEOTIDE SEQUENCE</scope>
    <source>
        <tissue evidence="2">Shoot tissue taken approximately 20 cm above the soil surface</tissue>
    </source>
</reference>
<protein>
    <submittedName>
        <fullName evidence="2">Uncharacterized protein</fullName>
    </submittedName>
</protein>
<name>A0A0A9GTT9_ARUDO</name>
<feature type="region of interest" description="Disordered" evidence="1">
    <location>
        <begin position="1"/>
        <end position="27"/>
    </location>
</feature>
<accession>A0A0A9GTT9</accession>
<reference evidence="2" key="1">
    <citation type="submission" date="2014-09" db="EMBL/GenBank/DDBJ databases">
        <authorList>
            <person name="Magalhaes I.L.F."/>
            <person name="Oliveira U."/>
            <person name="Santos F.R."/>
            <person name="Vidigal T.H.D.A."/>
            <person name="Brescovit A.D."/>
            <person name="Santos A.J."/>
        </authorList>
    </citation>
    <scope>NUCLEOTIDE SEQUENCE</scope>
    <source>
        <tissue evidence="2">Shoot tissue taken approximately 20 cm above the soil surface</tissue>
    </source>
</reference>